<feature type="compositionally biased region" description="Low complexity" evidence="1">
    <location>
        <begin position="134"/>
        <end position="146"/>
    </location>
</feature>
<dbReference type="OrthoDB" id="3227079at2759"/>
<evidence type="ECO:0000313" key="2">
    <source>
        <dbReference type="EMBL" id="KIP09467.1"/>
    </source>
</evidence>
<dbReference type="HOGENOM" id="CLU_084281_0_0_1"/>
<proteinExistence type="predicted"/>
<evidence type="ECO:0000313" key="3">
    <source>
        <dbReference type="Proteomes" id="UP000053257"/>
    </source>
</evidence>
<dbReference type="STRING" id="745531.A0A0C3SAR8"/>
<evidence type="ECO:0000256" key="1">
    <source>
        <dbReference type="SAM" id="MobiDB-lite"/>
    </source>
</evidence>
<accession>A0A0C3SAR8</accession>
<dbReference type="AlphaFoldDB" id="A0A0C3SAR8"/>
<keyword evidence="3" id="KW-1185">Reference proteome</keyword>
<reference evidence="2 3" key="1">
    <citation type="journal article" date="2014" name="PLoS Genet.">
        <title>Analysis of the Phlebiopsis gigantea genome, transcriptome and secretome provides insight into its pioneer colonization strategies of wood.</title>
        <authorList>
            <person name="Hori C."/>
            <person name="Ishida T."/>
            <person name="Igarashi K."/>
            <person name="Samejima M."/>
            <person name="Suzuki H."/>
            <person name="Master E."/>
            <person name="Ferreira P."/>
            <person name="Ruiz-Duenas F.J."/>
            <person name="Held B."/>
            <person name="Canessa P."/>
            <person name="Larrondo L.F."/>
            <person name="Schmoll M."/>
            <person name="Druzhinina I.S."/>
            <person name="Kubicek C.P."/>
            <person name="Gaskell J.A."/>
            <person name="Kersten P."/>
            <person name="St John F."/>
            <person name="Glasner J."/>
            <person name="Sabat G."/>
            <person name="Splinter BonDurant S."/>
            <person name="Syed K."/>
            <person name="Yadav J."/>
            <person name="Mgbeahuruike A.C."/>
            <person name="Kovalchuk A."/>
            <person name="Asiegbu F.O."/>
            <person name="Lackner G."/>
            <person name="Hoffmeister D."/>
            <person name="Rencoret J."/>
            <person name="Gutierrez A."/>
            <person name="Sun H."/>
            <person name="Lindquist E."/>
            <person name="Barry K."/>
            <person name="Riley R."/>
            <person name="Grigoriev I.V."/>
            <person name="Henrissat B."/>
            <person name="Kues U."/>
            <person name="Berka R.M."/>
            <person name="Martinez A.T."/>
            <person name="Covert S.F."/>
            <person name="Blanchette R.A."/>
            <person name="Cullen D."/>
        </authorList>
    </citation>
    <scope>NUCLEOTIDE SEQUENCE [LARGE SCALE GENOMIC DNA]</scope>
    <source>
        <strain evidence="2 3">11061_1 CR5-6</strain>
    </source>
</reference>
<name>A0A0C3SAR8_PHLG1</name>
<organism evidence="2 3">
    <name type="scientific">Phlebiopsis gigantea (strain 11061_1 CR5-6)</name>
    <name type="common">White-rot fungus</name>
    <name type="synonym">Peniophora gigantea</name>
    <dbReference type="NCBI Taxonomy" id="745531"/>
    <lineage>
        <taxon>Eukaryota</taxon>
        <taxon>Fungi</taxon>
        <taxon>Dikarya</taxon>
        <taxon>Basidiomycota</taxon>
        <taxon>Agaricomycotina</taxon>
        <taxon>Agaricomycetes</taxon>
        <taxon>Polyporales</taxon>
        <taxon>Phanerochaetaceae</taxon>
        <taxon>Phlebiopsis</taxon>
    </lineage>
</organism>
<gene>
    <name evidence="2" type="ORF">PHLGIDRAFT_34473</name>
</gene>
<feature type="compositionally biased region" description="Gly residues" evidence="1">
    <location>
        <begin position="175"/>
        <end position="185"/>
    </location>
</feature>
<dbReference type="EMBL" id="KN840466">
    <property type="protein sequence ID" value="KIP09467.1"/>
    <property type="molecule type" value="Genomic_DNA"/>
</dbReference>
<feature type="region of interest" description="Disordered" evidence="1">
    <location>
        <begin position="79"/>
        <end position="264"/>
    </location>
</feature>
<dbReference type="Proteomes" id="UP000053257">
    <property type="component" value="Unassembled WGS sequence"/>
</dbReference>
<feature type="compositionally biased region" description="Low complexity" evidence="1">
    <location>
        <begin position="240"/>
        <end position="254"/>
    </location>
</feature>
<sequence>MTGVFTQLLCGCCVRRRAHSVGEPDENTRLIRPDPEHELPTPTNYVVDQQILRDRLGSIVRAKEGKMVNVNTPLPFNLHNVNHDLADPSSSRSVTRSRSAHPVMGGGLAESSTDMLPDLPSRISSYSPTRDSDLSPSLPTSRSTSSLHPGDASYLPPDPDGGNRKPILNMRLVRGTGGYGVGGSFGPRNGRSVTRGRVGHYPDSNEPDIPEDGGAPAQEDAIPPAAQNGNGLSSREPLAETDATTPDADTGLPDVGKITCSWGD</sequence>
<protein>
    <submittedName>
        <fullName evidence="2">Uncharacterized protein</fullName>
    </submittedName>
</protein>